<dbReference type="PANTHER" id="PTHR35893">
    <property type="entry name" value="INNER MEMBRANE PROTEIN-RELATED"/>
    <property type="match status" value="1"/>
</dbReference>
<evidence type="ECO:0000256" key="7">
    <source>
        <dbReference type="ARBA" id="ARBA00023136"/>
    </source>
</evidence>
<keyword evidence="5 10" id="KW-0812">Transmembrane</keyword>
<evidence type="ECO:0000256" key="4">
    <source>
        <dbReference type="ARBA" id="ARBA00022519"/>
    </source>
</evidence>
<evidence type="ECO:0000259" key="9">
    <source>
        <dbReference type="Pfam" id="PF19029"/>
    </source>
</evidence>
<sequence>MHAWEPSTLHCSLYPFTRFNFIKEIAMSDAALNQEKEQLLDDVRQVLSSTEDLLGAAGDEGGEKGRELRKRLSENIKLAKSRLLEAEKVVVGKAKVAAKATDNYVHENPWKSIGIAAGVGFLLGLLVSRR</sequence>
<dbReference type="GO" id="GO:0043022">
    <property type="term" value="F:ribosome binding"/>
    <property type="evidence" value="ECO:0007669"/>
    <property type="project" value="InterPro"/>
</dbReference>
<keyword evidence="7" id="KW-0472">Membrane</keyword>
<dbReference type="AlphaFoldDB" id="A0A3G9GF86"/>
<dbReference type="Pfam" id="PF05957">
    <property type="entry name" value="DUF883"/>
    <property type="match status" value="1"/>
</dbReference>
<feature type="domain" description="DUF883" evidence="8">
    <location>
        <begin position="37"/>
        <end position="83"/>
    </location>
</feature>
<dbReference type="InterPro" id="IPR043605">
    <property type="entry name" value="DUF883_C"/>
</dbReference>
<dbReference type="InterPro" id="IPR010279">
    <property type="entry name" value="YqjD/ElaB"/>
</dbReference>
<protein>
    <submittedName>
        <fullName evidence="10">Transmembrane protein</fullName>
    </submittedName>
</protein>
<comment type="subcellular location">
    <subcellularLocation>
        <location evidence="1">Cell inner membrane</location>
        <topology evidence="1">Single-pass membrane protein</topology>
    </subcellularLocation>
</comment>
<dbReference type="STRING" id="332411.VI06_13960"/>
<keyword evidence="6" id="KW-1133">Transmembrane helix</keyword>
<evidence type="ECO:0000256" key="1">
    <source>
        <dbReference type="ARBA" id="ARBA00004377"/>
    </source>
</evidence>
<keyword evidence="4" id="KW-0997">Cell inner membrane</keyword>
<proteinExistence type="inferred from homology"/>
<reference evidence="11" key="1">
    <citation type="journal article" date="2017" name="Biotechnol. Biofuels">
        <title>Evaluation of environmental bacterial communities as a factor affecting the growth of duckweed Lemna minor.</title>
        <authorList>
            <person name="Ishizawa H."/>
            <person name="Kuroda M."/>
            <person name="Morikawa M."/>
            <person name="Ike M."/>
        </authorList>
    </citation>
    <scope>NUCLEOTIDE SEQUENCE [LARGE SCALE GENOMIC DNA]</scope>
    <source>
        <strain evidence="11">H3</strain>
    </source>
</reference>
<evidence type="ECO:0000313" key="10">
    <source>
        <dbReference type="EMBL" id="BBF86518.1"/>
    </source>
</evidence>
<evidence type="ECO:0000313" key="11">
    <source>
        <dbReference type="Proteomes" id="UP000198290"/>
    </source>
</evidence>
<dbReference type="PANTHER" id="PTHR35893:SF3">
    <property type="entry name" value="INNER MEMBRANE PROTEIN"/>
    <property type="match status" value="1"/>
</dbReference>
<dbReference type="InterPro" id="IPR043604">
    <property type="entry name" value="DUF883_N"/>
</dbReference>
<dbReference type="Proteomes" id="UP000198290">
    <property type="component" value="Chromosome"/>
</dbReference>
<reference evidence="10 11" key="2">
    <citation type="journal article" date="2017" name="Genome Announc.">
        <title>Draft genome sequence of Aquitalea magnusonii strain H3, a plant growth-promoting bacterium of duckweed Lemna minor.</title>
        <authorList>
            <person name="Ishizawa H."/>
            <person name="Kuroda M."/>
            <person name="Ike M."/>
        </authorList>
    </citation>
    <scope>NUCLEOTIDE SEQUENCE [LARGE SCALE GENOMIC DNA]</scope>
    <source>
        <strain evidence="10 11">H3</strain>
    </source>
</reference>
<evidence type="ECO:0000256" key="3">
    <source>
        <dbReference type="ARBA" id="ARBA00022475"/>
    </source>
</evidence>
<name>A0A3G9GF86_9NEIS</name>
<gene>
    <name evidence="10" type="ORF">DLM_2917</name>
</gene>
<organism evidence="10 11">
    <name type="scientific">Aquitalea magnusonii</name>
    <dbReference type="NCBI Taxonomy" id="332411"/>
    <lineage>
        <taxon>Bacteria</taxon>
        <taxon>Pseudomonadati</taxon>
        <taxon>Pseudomonadota</taxon>
        <taxon>Betaproteobacteria</taxon>
        <taxon>Neisseriales</taxon>
        <taxon>Chromobacteriaceae</taxon>
        <taxon>Aquitalea</taxon>
    </lineage>
</organism>
<evidence type="ECO:0000256" key="2">
    <source>
        <dbReference type="ARBA" id="ARBA00010423"/>
    </source>
</evidence>
<feature type="domain" description="DUF883" evidence="9">
    <location>
        <begin position="101"/>
        <end position="130"/>
    </location>
</feature>
<dbReference type="EMBL" id="AP018823">
    <property type="protein sequence ID" value="BBF86518.1"/>
    <property type="molecule type" value="Genomic_DNA"/>
</dbReference>
<keyword evidence="11" id="KW-1185">Reference proteome</keyword>
<evidence type="ECO:0000259" key="8">
    <source>
        <dbReference type="Pfam" id="PF05957"/>
    </source>
</evidence>
<keyword evidence="3" id="KW-1003">Cell membrane</keyword>
<accession>A0A3G9GF86</accession>
<evidence type="ECO:0000256" key="6">
    <source>
        <dbReference type="ARBA" id="ARBA00022989"/>
    </source>
</evidence>
<evidence type="ECO:0000256" key="5">
    <source>
        <dbReference type="ARBA" id="ARBA00022692"/>
    </source>
</evidence>
<dbReference type="KEGG" id="amah:DLM_2917"/>
<dbReference type="Pfam" id="PF19029">
    <property type="entry name" value="DUF883_C"/>
    <property type="match status" value="1"/>
</dbReference>
<comment type="similarity">
    <text evidence="2">Belongs to the ElaB/YgaM/YqjD family.</text>
</comment>
<dbReference type="GO" id="GO:0005886">
    <property type="term" value="C:plasma membrane"/>
    <property type="evidence" value="ECO:0007669"/>
    <property type="project" value="UniProtKB-SubCell"/>
</dbReference>
<reference evidence="11" key="3">
    <citation type="journal article" date="2017" name="Plant Physiol. Biochem.">
        <title>Differential oxidative and antioxidative response of duckweed Lemna minor toward plant growth promoting/inhibiting bacteria.</title>
        <authorList>
            <person name="Ishizawa H."/>
            <person name="Kuroda M."/>
            <person name="Morikawa M."/>
            <person name="Ike M."/>
        </authorList>
    </citation>
    <scope>NUCLEOTIDE SEQUENCE [LARGE SCALE GENOMIC DNA]</scope>
    <source>
        <strain evidence="11">H3</strain>
    </source>
</reference>